<keyword evidence="2" id="KW-0472">Membrane</keyword>
<keyword evidence="2" id="KW-0812">Transmembrane</keyword>
<dbReference type="Proteomes" id="UP001515500">
    <property type="component" value="Chromosome 11"/>
</dbReference>
<sequence length="367" mass="42622">MTTPFLLTIKPISMRPPNHHHHHHHHHHRARISMLIIGDPEARRRLLQAILLLAAVALPCTLLYLSTTPSIRWSLLSNPWRPIPSSSIKDLRGVLSSAAMADNKTVILTTVNSAWISPGSVLDLFMESFKLGNETSELLDHLVVVAMDKKGYVRCMEVHKHCFALTTEGVDFSEQKNFMSGDYLKMMWRRLEFLGTILDFGFDFIFSDTDIMWFRNPLPHFYEDGDFQIACDHFVGNPKALNNRPNGGFMYVKSNNKTISFFKYWFKSKERYPKDNEQDVFNLIKKNAFTRGLGMKMRFLDTAYFGGFCEPSRDFNKVCTMHANCCIGLRRKIHDLGLMLNDWRRYMSMNPKERQSRKMSWSVPEEL</sequence>
<keyword evidence="2" id="KW-0808">Transferase</keyword>
<evidence type="ECO:0000313" key="4">
    <source>
        <dbReference type="Proteomes" id="UP001515500"/>
    </source>
</evidence>
<evidence type="ECO:0000256" key="2">
    <source>
        <dbReference type="RuleBase" id="RU363055"/>
    </source>
</evidence>
<dbReference type="GO" id="GO:0071555">
    <property type="term" value="P:cell wall organization"/>
    <property type="evidence" value="ECO:0007669"/>
    <property type="project" value="UniProtKB-KW"/>
</dbReference>
<evidence type="ECO:0000259" key="3">
    <source>
        <dbReference type="Pfam" id="PF03407"/>
    </source>
</evidence>
<dbReference type="PANTHER" id="PTHR46038">
    <property type="entry name" value="EXPRESSED PROTEIN-RELATED"/>
    <property type="match status" value="1"/>
</dbReference>
<dbReference type="GeneID" id="120271846"/>
<name>A0AB40C5K8_DIOCR</name>
<feature type="transmembrane region" description="Helical" evidence="2">
    <location>
        <begin position="46"/>
        <end position="65"/>
    </location>
</feature>
<keyword evidence="2" id="KW-0328">Glycosyltransferase</keyword>
<reference evidence="5" key="1">
    <citation type="submission" date="2025-08" db="UniProtKB">
        <authorList>
            <consortium name="RefSeq"/>
        </authorList>
    </citation>
    <scope>IDENTIFICATION</scope>
</reference>
<accession>A0AB40C5K8</accession>
<comment type="similarity">
    <text evidence="1 2">Belongs to the glycosyltransferase 77 family.</text>
</comment>
<keyword evidence="4" id="KW-1185">Reference proteome</keyword>
<dbReference type="PANTHER" id="PTHR46038:SF38">
    <property type="entry name" value="GLYCOSYLTRANSFERASE-RELATED"/>
    <property type="match status" value="1"/>
</dbReference>
<dbReference type="RefSeq" id="XP_039134458.1">
    <property type="nucleotide sequence ID" value="XM_039278524.1"/>
</dbReference>
<protein>
    <recommendedName>
        <fullName evidence="2">Glycosyltransferase</fullName>
        <ecNumber evidence="2">2.4.2.-</ecNumber>
    </recommendedName>
</protein>
<comment type="subcellular location">
    <subcellularLocation>
        <location evidence="2">Golgi apparatus membrane</location>
        <topology evidence="2">Single-pass type II membrane protein</topology>
    </subcellularLocation>
</comment>
<dbReference type="AlphaFoldDB" id="A0AB40C5K8"/>
<dbReference type="SUPFAM" id="SSF53448">
    <property type="entry name" value="Nucleotide-diphospho-sugar transferases"/>
    <property type="match status" value="1"/>
</dbReference>
<keyword evidence="2" id="KW-0333">Golgi apparatus</keyword>
<keyword evidence="2" id="KW-0961">Cell wall biogenesis/degradation</keyword>
<proteinExistence type="inferred from homology"/>
<evidence type="ECO:0000256" key="1">
    <source>
        <dbReference type="ARBA" id="ARBA00007033"/>
    </source>
</evidence>
<dbReference type="EC" id="2.4.2.-" evidence="2"/>
<dbReference type="GO" id="GO:0000139">
    <property type="term" value="C:Golgi membrane"/>
    <property type="evidence" value="ECO:0007669"/>
    <property type="project" value="UniProtKB-SubCell"/>
</dbReference>
<keyword evidence="2" id="KW-0735">Signal-anchor</keyword>
<dbReference type="GO" id="GO:0016757">
    <property type="term" value="F:glycosyltransferase activity"/>
    <property type="evidence" value="ECO:0007669"/>
    <property type="project" value="UniProtKB-KW"/>
</dbReference>
<gene>
    <name evidence="5" type="primary">LOC120271846</name>
</gene>
<keyword evidence="2" id="KW-1133">Transmembrane helix</keyword>
<evidence type="ECO:0000313" key="5">
    <source>
        <dbReference type="RefSeq" id="XP_039134458.1"/>
    </source>
</evidence>
<dbReference type="InterPro" id="IPR044821">
    <property type="entry name" value="At1g28695/At4g15970-like"/>
</dbReference>
<feature type="domain" description="Nucleotide-diphospho-sugar transferase" evidence="3">
    <location>
        <begin position="138"/>
        <end position="336"/>
    </location>
</feature>
<dbReference type="InterPro" id="IPR029044">
    <property type="entry name" value="Nucleotide-diphossugar_trans"/>
</dbReference>
<dbReference type="InterPro" id="IPR005069">
    <property type="entry name" value="Nucl-diP-sugar_transferase"/>
</dbReference>
<dbReference type="Pfam" id="PF03407">
    <property type="entry name" value="Nucleotid_trans"/>
    <property type="match status" value="1"/>
</dbReference>
<organism evidence="4 5">
    <name type="scientific">Dioscorea cayennensis subsp. rotundata</name>
    <name type="common">White Guinea yam</name>
    <name type="synonym">Dioscorea rotundata</name>
    <dbReference type="NCBI Taxonomy" id="55577"/>
    <lineage>
        <taxon>Eukaryota</taxon>
        <taxon>Viridiplantae</taxon>
        <taxon>Streptophyta</taxon>
        <taxon>Embryophyta</taxon>
        <taxon>Tracheophyta</taxon>
        <taxon>Spermatophyta</taxon>
        <taxon>Magnoliopsida</taxon>
        <taxon>Liliopsida</taxon>
        <taxon>Dioscoreales</taxon>
        <taxon>Dioscoreaceae</taxon>
        <taxon>Dioscorea</taxon>
    </lineage>
</organism>